<dbReference type="PRINTS" id="PR00463">
    <property type="entry name" value="EP450I"/>
</dbReference>
<evidence type="ECO:0000256" key="15">
    <source>
        <dbReference type="RuleBase" id="RU000461"/>
    </source>
</evidence>
<organism evidence="18">
    <name type="scientific">Anopheles marajoara</name>
    <dbReference type="NCBI Taxonomy" id="58244"/>
    <lineage>
        <taxon>Eukaryota</taxon>
        <taxon>Metazoa</taxon>
        <taxon>Ecdysozoa</taxon>
        <taxon>Arthropoda</taxon>
        <taxon>Hexapoda</taxon>
        <taxon>Insecta</taxon>
        <taxon>Pterygota</taxon>
        <taxon>Neoptera</taxon>
        <taxon>Endopterygota</taxon>
        <taxon>Diptera</taxon>
        <taxon>Nematocera</taxon>
        <taxon>Culicoidea</taxon>
        <taxon>Culicidae</taxon>
        <taxon>Anophelinae</taxon>
        <taxon>Anopheles</taxon>
    </lineage>
</organism>
<evidence type="ECO:0000256" key="8">
    <source>
        <dbReference type="ARBA" id="ARBA00022824"/>
    </source>
</evidence>
<evidence type="ECO:0000256" key="13">
    <source>
        <dbReference type="ARBA" id="ARBA00023136"/>
    </source>
</evidence>
<keyword evidence="9" id="KW-0492">Microsome</keyword>
<dbReference type="EMBL" id="GGFJ01004041">
    <property type="protein sequence ID" value="MBW53182.1"/>
    <property type="molecule type" value="Transcribed_RNA"/>
</dbReference>
<keyword evidence="12 15" id="KW-0503">Monooxygenase</keyword>
<evidence type="ECO:0000256" key="10">
    <source>
        <dbReference type="ARBA" id="ARBA00023002"/>
    </source>
</evidence>
<name>A0A2M4BJH1_9DIPT</name>
<evidence type="ECO:0000256" key="14">
    <source>
        <dbReference type="PIRSR" id="PIRSR602401-1"/>
    </source>
</evidence>
<evidence type="ECO:0000256" key="1">
    <source>
        <dbReference type="ARBA" id="ARBA00001971"/>
    </source>
</evidence>
<keyword evidence="17" id="KW-1133">Transmembrane helix</keyword>
<evidence type="ECO:0000256" key="12">
    <source>
        <dbReference type="ARBA" id="ARBA00023033"/>
    </source>
</evidence>
<dbReference type="Gene3D" id="1.10.630.10">
    <property type="entry name" value="Cytochrome P450"/>
    <property type="match status" value="1"/>
</dbReference>
<reference evidence="18" key="1">
    <citation type="submission" date="2018-01" db="EMBL/GenBank/DDBJ databases">
        <title>An insight into the sialome of Amazonian anophelines.</title>
        <authorList>
            <person name="Ribeiro J.M."/>
            <person name="Scarpassa V."/>
            <person name="Calvo E."/>
        </authorList>
    </citation>
    <scope>NUCLEOTIDE SEQUENCE</scope>
    <source>
        <tissue evidence="18">Salivary glands</tissue>
    </source>
</reference>
<keyword evidence="17" id="KW-0812">Transmembrane</keyword>
<feature type="compositionally biased region" description="Basic and acidic residues" evidence="16">
    <location>
        <begin position="294"/>
        <end position="306"/>
    </location>
</feature>
<keyword evidence="11 14" id="KW-0408">Iron</keyword>
<dbReference type="PROSITE" id="PS00086">
    <property type="entry name" value="CYTOCHROME_P450"/>
    <property type="match status" value="1"/>
</dbReference>
<dbReference type="InterPro" id="IPR002401">
    <property type="entry name" value="Cyt_P450_E_grp-I"/>
</dbReference>
<dbReference type="InterPro" id="IPR017972">
    <property type="entry name" value="Cyt_P450_CS"/>
</dbReference>
<comment type="similarity">
    <text evidence="5 15">Belongs to the cytochrome P450 family.</text>
</comment>
<keyword evidence="6 14" id="KW-0349">Heme</keyword>
<evidence type="ECO:0000256" key="17">
    <source>
        <dbReference type="SAM" id="Phobius"/>
    </source>
</evidence>
<comment type="cofactor">
    <cofactor evidence="1 14">
        <name>heme</name>
        <dbReference type="ChEBI" id="CHEBI:30413"/>
    </cofactor>
</comment>
<evidence type="ECO:0000256" key="11">
    <source>
        <dbReference type="ARBA" id="ARBA00023004"/>
    </source>
</evidence>
<keyword evidence="13 17" id="KW-0472">Membrane</keyword>
<dbReference type="FunFam" id="1.10.630.10:FF:000042">
    <property type="entry name" value="Cytochrome P450"/>
    <property type="match status" value="1"/>
</dbReference>
<evidence type="ECO:0000256" key="2">
    <source>
        <dbReference type="ARBA" id="ARBA00003690"/>
    </source>
</evidence>
<sequence>MEVNVLLYVAPLVSVLIALWVYLTRNNRYFNDLPIPCLPAIPLFGSSARLMLRRISFQDFVRESYNRFSDARMYGMFEMLTPMFVVRDPELIKRITVKDFDHFVNHRSMFGSPDDPTSRVLLSKTLFVLNDQRWRDMRTTLSPTFTGSKMRQMFELIVECSQSMVQHYRQQARERGPQVHEVKDVFVRFTNDVIATCAFGVKIDSFRDDQNEFFRYGKEITNFARPHVFLKMMGYQVLPRLMARLQIDLFDRKHTEFFTDVFRQSVAAREKHGIVRPDMVHLLMQARNGTLRYQPRDEEEREEKQEGFATARESSAIRSSGAKIVLTEPDMVAQCLIFFVAGFDTIATCMTFLMYELAIAPDLQDRLYEEIRDTEDQLGRGSSLTYDALQRMRYMDMVVSETLRKWVPQPATDRLCTKDYVVPAEGPDQPAITIPKGANVYIPVAGLHYDPRYYPDPERFDPERFNEENRQKLHPAVYLPFGIGPRNCIGSRFALMEVKAIVYHLLLSFRFERTEKTPVPMRLVKGFSTLQAADGVHLKLVPRDL</sequence>
<evidence type="ECO:0000256" key="9">
    <source>
        <dbReference type="ARBA" id="ARBA00022848"/>
    </source>
</evidence>
<dbReference type="Pfam" id="PF00067">
    <property type="entry name" value="p450"/>
    <property type="match status" value="1"/>
</dbReference>
<dbReference type="SUPFAM" id="SSF48264">
    <property type="entry name" value="Cytochrome P450"/>
    <property type="match status" value="1"/>
</dbReference>
<dbReference type="PANTHER" id="PTHR24292">
    <property type="entry name" value="CYTOCHROME P450"/>
    <property type="match status" value="1"/>
</dbReference>
<feature type="region of interest" description="Disordered" evidence="16">
    <location>
        <begin position="294"/>
        <end position="314"/>
    </location>
</feature>
<feature type="transmembrane region" description="Helical" evidence="17">
    <location>
        <begin position="6"/>
        <end position="23"/>
    </location>
</feature>
<dbReference type="GO" id="GO:0005506">
    <property type="term" value="F:iron ion binding"/>
    <property type="evidence" value="ECO:0007669"/>
    <property type="project" value="InterPro"/>
</dbReference>
<proteinExistence type="inferred from homology"/>
<dbReference type="InterPro" id="IPR050476">
    <property type="entry name" value="Insect_CytP450_Detox"/>
</dbReference>
<evidence type="ECO:0000313" key="18">
    <source>
        <dbReference type="EMBL" id="MBW53182.1"/>
    </source>
</evidence>
<evidence type="ECO:0000256" key="4">
    <source>
        <dbReference type="ARBA" id="ARBA00004406"/>
    </source>
</evidence>
<evidence type="ECO:0000256" key="5">
    <source>
        <dbReference type="ARBA" id="ARBA00010617"/>
    </source>
</evidence>
<comment type="function">
    <text evidence="2">May be involved in the metabolism of insect hormones and in the breakdown of synthetic insecticides.</text>
</comment>
<dbReference type="AlphaFoldDB" id="A0A2M4BJH1"/>
<dbReference type="GO" id="GO:0020037">
    <property type="term" value="F:heme binding"/>
    <property type="evidence" value="ECO:0007669"/>
    <property type="project" value="InterPro"/>
</dbReference>
<accession>A0A2M4BJH1</accession>
<feature type="binding site" description="axial binding residue" evidence="14">
    <location>
        <position position="488"/>
    </location>
    <ligand>
        <name>heme</name>
        <dbReference type="ChEBI" id="CHEBI:30413"/>
    </ligand>
    <ligandPart>
        <name>Fe</name>
        <dbReference type="ChEBI" id="CHEBI:18248"/>
    </ligandPart>
</feature>
<dbReference type="PRINTS" id="PR00385">
    <property type="entry name" value="P450"/>
</dbReference>
<keyword evidence="8" id="KW-0256">Endoplasmic reticulum</keyword>
<evidence type="ECO:0000256" key="7">
    <source>
        <dbReference type="ARBA" id="ARBA00022723"/>
    </source>
</evidence>
<keyword evidence="7 14" id="KW-0479">Metal-binding</keyword>
<dbReference type="InterPro" id="IPR036396">
    <property type="entry name" value="Cyt_P450_sf"/>
</dbReference>
<evidence type="ECO:0000256" key="3">
    <source>
        <dbReference type="ARBA" id="ARBA00004174"/>
    </source>
</evidence>
<dbReference type="GO" id="GO:0005789">
    <property type="term" value="C:endoplasmic reticulum membrane"/>
    <property type="evidence" value="ECO:0007669"/>
    <property type="project" value="UniProtKB-SubCell"/>
</dbReference>
<dbReference type="CDD" id="cd11056">
    <property type="entry name" value="CYP6-like"/>
    <property type="match status" value="1"/>
</dbReference>
<evidence type="ECO:0000256" key="6">
    <source>
        <dbReference type="ARBA" id="ARBA00022617"/>
    </source>
</evidence>
<keyword evidence="10 15" id="KW-0560">Oxidoreductase</keyword>
<dbReference type="InterPro" id="IPR001128">
    <property type="entry name" value="Cyt_P450"/>
</dbReference>
<dbReference type="PANTHER" id="PTHR24292:SF54">
    <property type="entry name" value="CYP9F3-RELATED"/>
    <property type="match status" value="1"/>
</dbReference>
<evidence type="ECO:0000256" key="16">
    <source>
        <dbReference type="SAM" id="MobiDB-lite"/>
    </source>
</evidence>
<dbReference type="GO" id="GO:0016705">
    <property type="term" value="F:oxidoreductase activity, acting on paired donors, with incorporation or reduction of molecular oxygen"/>
    <property type="evidence" value="ECO:0007669"/>
    <property type="project" value="InterPro"/>
</dbReference>
<protein>
    <submittedName>
        <fullName evidence="18">Putative cytochrome p450 cyp4/cyp19/cyp26 subfamily</fullName>
    </submittedName>
</protein>
<comment type="subcellular location">
    <subcellularLocation>
        <location evidence="4">Endoplasmic reticulum membrane</location>
        <topology evidence="4">Peripheral membrane protein</topology>
    </subcellularLocation>
    <subcellularLocation>
        <location evidence="3">Microsome membrane</location>
        <topology evidence="3">Peripheral membrane protein</topology>
    </subcellularLocation>
</comment>
<dbReference type="GO" id="GO:0004497">
    <property type="term" value="F:monooxygenase activity"/>
    <property type="evidence" value="ECO:0007669"/>
    <property type="project" value="UniProtKB-KW"/>
</dbReference>